<dbReference type="InterPro" id="IPR019775">
    <property type="entry name" value="WD40_repeat_CS"/>
</dbReference>
<dbReference type="PROSITE" id="PS00678">
    <property type="entry name" value="WD_REPEATS_1"/>
    <property type="match status" value="3"/>
</dbReference>
<evidence type="ECO:0000313" key="5">
    <source>
        <dbReference type="EMBL" id="NUW30230.1"/>
    </source>
</evidence>
<keyword evidence="1 3" id="KW-0853">WD repeat</keyword>
<accession>A0A7Y6M1A8</accession>
<comment type="caution">
    <text evidence="5">The sequence shown here is derived from an EMBL/GenBank/DDBJ whole genome shotgun (WGS) entry which is preliminary data.</text>
</comment>
<evidence type="ECO:0000313" key="6">
    <source>
        <dbReference type="Proteomes" id="UP000586042"/>
    </source>
</evidence>
<dbReference type="AlphaFoldDB" id="A0A7Y6M1A8"/>
<dbReference type="Pfam" id="PF00400">
    <property type="entry name" value="WD40"/>
    <property type="match status" value="9"/>
</dbReference>
<feature type="repeat" description="WD" evidence="3">
    <location>
        <begin position="601"/>
        <end position="640"/>
    </location>
</feature>
<feature type="repeat" description="WD" evidence="3">
    <location>
        <begin position="251"/>
        <end position="274"/>
    </location>
</feature>
<dbReference type="InterPro" id="IPR020472">
    <property type="entry name" value="WD40_PAC1"/>
</dbReference>
<dbReference type="RefSeq" id="WP_175587685.1">
    <property type="nucleotide sequence ID" value="NZ_JABWGN010000001.1"/>
</dbReference>
<dbReference type="PRINTS" id="PR00320">
    <property type="entry name" value="GPROTEINBRPT"/>
</dbReference>
<organism evidence="5 6">
    <name type="scientific">Nonomuraea montanisoli</name>
    <dbReference type="NCBI Taxonomy" id="2741721"/>
    <lineage>
        <taxon>Bacteria</taxon>
        <taxon>Bacillati</taxon>
        <taxon>Actinomycetota</taxon>
        <taxon>Actinomycetes</taxon>
        <taxon>Streptosporangiales</taxon>
        <taxon>Streptosporangiaceae</taxon>
        <taxon>Nonomuraea</taxon>
    </lineage>
</organism>
<dbReference type="SMART" id="SM00320">
    <property type="entry name" value="WD40"/>
    <property type="match status" value="11"/>
</dbReference>
<keyword evidence="6" id="KW-1185">Reference proteome</keyword>
<dbReference type="CDD" id="cd00200">
    <property type="entry name" value="WD40"/>
    <property type="match status" value="2"/>
</dbReference>
<feature type="region of interest" description="Disordered" evidence="4">
    <location>
        <begin position="119"/>
        <end position="186"/>
    </location>
</feature>
<sequence>MSEVRYRVAGPSFPGLVELTAGPEGVVRLRHETAAGVRGWTAEPDPAVWPWLLDALREAGFPDAAPEPPVPGGPLCEITVTGTESAGTLVVPWPGGGAAGLGGALRILDALVRQVGGDALGERGAGVPDELPPLVRRRAPDPAASSPDPAASSPDSADSSPDSADSSPEPAAAAPPGGAGASSGVPVSGRFGAPGAAAFGVAGGRPAYAVSRPGVAFALYGLPDEEPLGGATVTDRPAHALALGTTGGRDLVATGGDDGVIRVWDTADGRRLHAATGHGGPVRALAASGGLVYTGGDDGRVRVWDAEGSLGAVPDGHEGAVTAACVHGTLLVTGGEDGVVRLLDAADGRLLRVLGGHDGWVNAVAAREGLVASAGSDRVVRLWDPVTGEPAGTLDGHGASVTGLAFLMVGGRAALASCGLDGEVVVWDLRAAAPTARWRAGAWAAGLTALDGDTADHRLLSADDRPAGADDRPAGADDRPAGADDRVVSAGDGVRVWEADGTPLTVLSTAPATAVARSAGHRGERVVAGFPDGVVRVWRLADGAPAAAEEAHGPGGGVATEAVWTDGGVTALALDGTTIVCGTASGAVRLHDTLSGVAVVPTPHSGPVTGLVLDGGLLVSGGLDGTVRTWDVLSGRPLRRLLGHTAGVTAVVTGRVNGRRVIASSGYDRVVRVWDAETGEPLLIAHGHPFPVYALAFGEAPDGRTVLASGSYDGRIPVRDPVTGDDVAVLGGAPGVVRCLGFLGPGVLAAGTGDGTVRVWRMPEEEPVAETRLAETPLALSPGPYAVTQGGVISLTTSYPG</sequence>
<feature type="repeat" description="WD" evidence="3">
    <location>
        <begin position="394"/>
        <end position="437"/>
    </location>
</feature>
<dbReference type="PANTHER" id="PTHR19848:SF8">
    <property type="entry name" value="F-BOX AND WD REPEAT DOMAIN CONTAINING 7"/>
    <property type="match status" value="1"/>
</dbReference>
<feature type="repeat" description="WD" evidence="3">
    <location>
        <begin position="275"/>
        <end position="305"/>
    </location>
</feature>
<dbReference type="InterPro" id="IPR015943">
    <property type="entry name" value="WD40/YVTN_repeat-like_dom_sf"/>
</dbReference>
<dbReference type="InterPro" id="IPR001680">
    <property type="entry name" value="WD40_rpt"/>
</dbReference>
<name>A0A7Y6M1A8_9ACTN</name>
<dbReference type="PANTHER" id="PTHR19848">
    <property type="entry name" value="WD40 REPEAT PROTEIN"/>
    <property type="match status" value="1"/>
</dbReference>
<keyword evidence="2" id="KW-0677">Repeat</keyword>
<feature type="repeat" description="WD" evidence="3">
    <location>
        <begin position="641"/>
        <end position="684"/>
    </location>
</feature>
<feature type="region of interest" description="Disordered" evidence="4">
    <location>
        <begin position="460"/>
        <end position="485"/>
    </location>
</feature>
<dbReference type="PROSITE" id="PS50082">
    <property type="entry name" value="WD_REPEATS_2"/>
    <property type="match status" value="7"/>
</dbReference>
<evidence type="ECO:0000256" key="4">
    <source>
        <dbReference type="SAM" id="MobiDB-lite"/>
    </source>
</evidence>
<protein>
    <submittedName>
        <fullName evidence="5">WD40 repeat domain-containing protein</fullName>
    </submittedName>
</protein>
<evidence type="ECO:0000256" key="2">
    <source>
        <dbReference type="ARBA" id="ARBA00022737"/>
    </source>
</evidence>
<proteinExistence type="predicted"/>
<dbReference type="SUPFAM" id="SSF50978">
    <property type="entry name" value="WD40 repeat-like"/>
    <property type="match status" value="2"/>
</dbReference>
<dbReference type="EMBL" id="JABWGN010000001">
    <property type="protein sequence ID" value="NUW30230.1"/>
    <property type="molecule type" value="Genomic_DNA"/>
</dbReference>
<feature type="repeat" description="WD" evidence="3">
    <location>
        <begin position="748"/>
        <end position="770"/>
    </location>
</feature>
<evidence type="ECO:0000256" key="1">
    <source>
        <dbReference type="ARBA" id="ARBA00022574"/>
    </source>
</evidence>
<dbReference type="Gene3D" id="2.130.10.10">
    <property type="entry name" value="YVTN repeat-like/Quinoprotein amine dehydrogenase"/>
    <property type="match status" value="3"/>
</dbReference>
<feature type="repeat" description="WD" evidence="3">
    <location>
        <begin position="354"/>
        <end position="393"/>
    </location>
</feature>
<dbReference type="InterPro" id="IPR036322">
    <property type="entry name" value="WD40_repeat_dom_sf"/>
</dbReference>
<feature type="compositionally biased region" description="Low complexity" evidence="4">
    <location>
        <begin position="141"/>
        <end position="186"/>
    </location>
</feature>
<gene>
    <name evidence="5" type="ORF">HTZ77_02125</name>
</gene>
<dbReference type="PROSITE" id="PS50294">
    <property type="entry name" value="WD_REPEATS_REGION"/>
    <property type="match status" value="3"/>
</dbReference>
<reference evidence="5 6" key="1">
    <citation type="submission" date="2020-06" db="EMBL/GenBank/DDBJ databases">
        <title>Nonomuraea sp. SMC257, a novel actinomycete isolated from soil.</title>
        <authorList>
            <person name="Chanama M."/>
        </authorList>
    </citation>
    <scope>NUCLEOTIDE SEQUENCE [LARGE SCALE GENOMIC DNA]</scope>
    <source>
        <strain evidence="5 6">SMC257</strain>
    </source>
</reference>
<dbReference type="Proteomes" id="UP000586042">
    <property type="component" value="Unassembled WGS sequence"/>
</dbReference>
<evidence type="ECO:0000256" key="3">
    <source>
        <dbReference type="PROSITE-ProRule" id="PRU00221"/>
    </source>
</evidence>